<dbReference type="Gene3D" id="1.10.10.60">
    <property type="entry name" value="Homeodomain-like"/>
    <property type="match status" value="1"/>
</dbReference>
<name>A0ABX8SCQ4_9ACTN</name>
<dbReference type="SUPFAM" id="SSF46689">
    <property type="entry name" value="Homeodomain-like"/>
    <property type="match status" value="1"/>
</dbReference>
<dbReference type="PROSITE" id="PS01124">
    <property type="entry name" value="HTH_ARAC_FAMILY_2"/>
    <property type="match status" value="1"/>
</dbReference>
<keyword evidence="2" id="KW-0238">DNA-binding</keyword>
<keyword evidence="1" id="KW-0805">Transcription regulation</keyword>
<accession>A0ABX8SCQ4</accession>
<keyword evidence="6" id="KW-1185">Reference proteome</keyword>
<evidence type="ECO:0000256" key="2">
    <source>
        <dbReference type="ARBA" id="ARBA00023125"/>
    </source>
</evidence>
<protein>
    <submittedName>
        <fullName evidence="5">AraC family transcriptional regulator</fullName>
    </submittedName>
</protein>
<dbReference type="InterPro" id="IPR018060">
    <property type="entry name" value="HTH_AraC"/>
</dbReference>
<dbReference type="EMBL" id="CP079105">
    <property type="protein sequence ID" value="QXQ15583.1"/>
    <property type="molecule type" value="Genomic_DNA"/>
</dbReference>
<dbReference type="SMART" id="SM00342">
    <property type="entry name" value="HTH_ARAC"/>
    <property type="match status" value="1"/>
</dbReference>
<proteinExistence type="predicted"/>
<dbReference type="InterPro" id="IPR032687">
    <property type="entry name" value="AraC-type_N"/>
</dbReference>
<dbReference type="PRINTS" id="PR00032">
    <property type="entry name" value="HTHARAC"/>
</dbReference>
<dbReference type="PANTHER" id="PTHR47894:SF1">
    <property type="entry name" value="HTH-TYPE TRANSCRIPTIONAL REGULATOR VQSM"/>
    <property type="match status" value="1"/>
</dbReference>
<dbReference type="Proteomes" id="UP000887023">
    <property type="component" value="Chromosome"/>
</dbReference>
<dbReference type="InterPro" id="IPR009057">
    <property type="entry name" value="Homeodomain-like_sf"/>
</dbReference>
<dbReference type="InterPro" id="IPR020449">
    <property type="entry name" value="Tscrpt_reg_AraC-type_HTH"/>
</dbReference>
<dbReference type="Pfam" id="PF12833">
    <property type="entry name" value="HTH_18"/>
    <property type="match status" value="1"/>
</dbReference>
<organism evidence="5 6">
    <name type="scientific">Skermania pinensis</name>
    <dbReference type="NCBI Taxonomy" id="39122"/>
    <lineage>
        <taxon>Bacteria</taxon>
        <taxon>Bacillati</taxon>
        <taxon>Actinomycetota</taxon>
        <taxon>Actinomycetes</taxon>
        <taxon>Mycobacteriales</taxon>
        <taxon>Gordoniaceae</taxon>
        <taxon>Skermania</taxon>
    </lineage>
</organism>
<sequence>MTQIATLSGADPRDCLAGTGLTPQQLLDPRVEVTPRHDLAVARNLLTLIPNGHPGLATGSRFRLSEQGIYGFALLSSPTLRDAITVGIQFLDLAFAMGTVQARTAPDGTEHLVLDAPEVPPTLRRFYVERDAASIMTIQRGLLPDRSVIRHVEFAFPAPESLDRYVEVFGVRPDFDAAETVLVVDASELDRPLPGANPHTSAHAVAQCRQLLDSRRARTGVAGRVRDELVARIDDPPPLDDVAAILHLSGRTLRKHLTNEGTSYRLLLDEVREHLAEELLLTARLPVEQIAHRLGYREVTSFSQAFRRWKGVGPREFRSRYSTSP</sequence>
<feature type="domain" description="HTH araC/xylS-type" evidence="4">
    <location>
        <begin position="223"/>
        <end position="320"/>
    </location>
</feature>
<reference evidence="5" key="1">
    <citation type="submission" date="2021-07" db="EMBL/GenBank/DDBJ databases">
        <title>Candidatus Kaistella beijingensis sp. nov. isolated from a municipal wastewater treatment plant is involved in sludge foaming.</title>
        <authorList>
            <person name="Song Y."/>
            <person name="Liu S.-J."/>
        </authorList>
    </citation>
    <scope>NUCLEOTIDE SEQUENCE</scope>
    <source>
        <strain evidence="5">DSM 43998</strain>
    </source>
</reference>
<gene>
    <name evidence="5" type="ORF">KV203_00855</name>
</gene>
<evidence type="ECO:0000259" key="4">
    <source>
        <dbReference type="PROSITE" id="PS01124"/>
    </source>
</evidence>
<evidence type="ECO:0000256" key="1">
    <source>
        <dbReference type="ARBA" id="ARBA00023015"/>
    </source>
</evidence>
<keyword evidence="3" id="KW-0804">Transcription</keyword>
<evidence type="ECO:0000256" key="3">
    <source>
        <dbReference type="ARBA" id="ARBA00023163"/>
    </source>
</evidence>
<evidence type="ECO:0000313" key="5">
    <source>
        <dbReference type="EMBL" id="QXQ15583.1"/>
    </source>
</evidence>
<evidence type="ECO:0000313" key="6">
    <source>
        <dbReference type="Proteomes" id="UP000887023"/>
    </source>
</evidence>
<dbReference type="PANTHER" id="PTHR47894">
    <property type="entry name" value="HTH-TYPE TRANSCRIPTIONAL REGULATOR GADX"/>
    <property type="match status" value="1"/>
</dbReference>
<dbReference type="Pfam" id="PF12625">
    <property type="entry name" value="Arabinose_bd"/>
    <property type="match status" value="1"/>
</dbReference>